<dbReference type="AlphaFoldDB" id="A0A161KA82"/>
<dbReference type="EMBL" id="FITM01000078">
    <property type="protein sequence ID" value="CZB15659.1"/>
    <property type="molecule type" value="Genomic_DNA"/>
</dbReference>
<evidence type="ECO:0000313" key="2">
    <source>
        <dbReference type="Proteomes" id="UP000182631"/>
    </source>
</evidence>
<gene>
    <name evidence="1" type="ORF">FLM9_664</name>
</gene>
<proteinExistence type="predicted"/>
<name>A0A161KA82_9SYNE</name>
<organism evidence="1 2">
    <name type="scientific">Candidatus Synechococcus spongiarum</name>
    <dbReference type="NCBI Taxonomy" id="431041"/>
    <lineage>
        <taxon>Bacteria</taxon>
        <taxon>Bacillati</taxon>
        <taxon>Cyanobacteriota</taxon>
        <taxon>Cyanophyceae</taxon>
        <taxon>Synechococcales</taxon>
        <taxon>Synechococcaceae</taxon>
        <taxon>Synechococcus</taxon>
    </lineage>
</organism>
<keyword evidence="2" id="KW-1185">Reference proteome</keyword>
<evidence type="ECO:0000313" key="1">
    <source>
        <dbReference type="EMBL" id="CZB15659.1"/>
    </source>
</evidence>
<reference evidence="2" key="1">
    <citation type="submission" date="2016-02" db="EMBL/GenBank/DDBJ databases">
        <authorList>
            <person name="liu f."/>
        </authorList>
    </citation>
    <scope>NUCLEOTIDE SEQUENCE [LARGE SCALE GENOMIC DNA]</scope>
</reference>
<dbReference type="Proteomes" id="UP000182631">
    <property type="component" value="Unassembled WGS sequence"/>
</dbReference>
<accession>A0A161KA82</accession>
<sequence>MDRLQPFLRLRWTETTECMGSRRLKHCTQFRQASHQWHH</sequence>
<protein>
    <submittedName>
        <fullName evidence="1">Uncharacterized protein</fullName>
    </submittedName>
</protein>